<comment type="subcellular location">
    <subcellularLocation>
        <location evidence="1">Endoplasmic reticulum</location>
    </subcellularLocation>
</comment>
<dbReference type="EMBL" id="VIKS01000001">
    <property type="protein sequence ID" value="TQV89482.1"/>
    <property type="molecule type" value="Genomic_DNA"/>
</dbReference>
<dbReference type="Proteomes" id="UP000315439">
    <property type="component" value="Unassembled WGS sequence"/>
</dbReference>
<dbReference type="InterPro" id="IPR020904">
    <property type="entry name" value="Sc_DH/Rdtase_CS"/>
</dbReference>
<dbReference type="RefSeq" id="WP_142891546.1">
    <property type="nucleotide sequence ID" value="NZ_ML660160.1"/>
</dbReference>
<evidence type="ECO:0000256" key="3">
    <source>
        <dbReference type="ARBA" id="ARBA00023002"/>
    </source>
</evidence>
<keyword evidence="5" id="KW-0472">Membrane</keyword>
<keyword evidence="3" id="KW-0560">Oxidoreductase</keyword>
<dbReference type="OrthoDB" id="9775296at2"/>
<evidence type="ECO:0000256" key="1">
    <source>
        <dbReference type="ARBA" id="ARBA00004240"/>
    </source>
</evidence>
<sequence length="262" mass="28705">MKDKSLKDRYGDWALITGASSGMGEEFARQMASQGINLVLLARRSERLDALGSELAKRYGIQCRSVVADLNAQDFLTSVAEQTADLKIGILVNNAGFTNQGEFLKNDLAAEERLVNVNCRAVTTLAHHYGRLMCQRERGAIIFTASIVGFTSVPLWGTYAASKSYDLLFAEALAVELKPHNIDVMALCPGSTHTEFANYEGFLAKLFVMKSDDVVGGALKSLGRKTVHIAGLMNKITVFSLRFIPRRIAAKLFGTLVRNMAH</sequence>
<comment type="caution">
    <text evidence="6">The sequence shown here is derived from an EMBL/GenBank/DDBJ whole genome shotgun (WGS) entry which is preliminary data.</text>
</comment>
<dbReference type="AlphaFoldDB" id="A0A545UJ42"/>
<dbReference type="GO" id="GO:0016491">
    <property type="term" value="F:oxidoreductase activity"/>
    <property type="evidence" value="ECO:0007669"/>
    <property type="project" value="UniProtKB-KW"/>
</dbReference>
<keyword evidence="5" id="KW-1133">Transmembrane helix</keyword>
<dbReference type="PANTHER" id="PTHR43899">
    <property type="entry name" value="RH59310P"/>
    <property type="match status" value="1"/>
</dbReference>
<dbReference type="PRINTS" id="PR00081">
    <property type="entry name" value="GDHRDH"/>
</dbReference>
<dbReference type="InterPro" id="IPR051019">
    <property type="entry name" value="VLCFA-Steroid_DH"/>
</dbReference>
<dbReference type="PRINTS" id="PR00080">
    <property type="entry name" value="SDRFAMILY"/>
</dbReference>
<keyword evidence="7" id="KW-1185">Reference proteome</keyword>
<protein>
    <submittedName>
        <fullName evidence="6">SDR family NAD(P)-dependent oxidoreductase</fullName>
    </submittedName>
</protein>
<keyword evidence="5" id="KW-0812">Transmembrane</keyword>
<comment type="similarity">
    <text evidence="2 4">Belongs to the short-chain dehydrogenases/reductases (SDR) family.</text>
</comment>
<dbReference type="Pfam" id="PF00106">
    <property type="entry name" value="adh_short"/>
    <property type="match status" value="1"/>
</dbReference>
<evidence type="ECO:0000256" key="4">
    <source>
        <dbReference type="RuleBase" id="RU000363"/>
    </source>
</evidence>
<dbReference type="PROSITE" id="PS00061">
    <property type="entry name" value="ADH_SHORT"/>
    <property type="match status" value="1"/>
</dbReference>
<accession>A0A545UJ42</accession>
<reference evidence="6 7" key="1">
    <citation type="submission" date="2019-07" db="EMBL/GenBank/DDBJ databases">
        <title>Draft genome for Aliikangiella sp. M105.</title>
        <authorList>
            <person name="Wang G."/>
        </authorList>
    </citation>
    <scope>NUCLEOTIDE SEQUENCE [LARGE SCALE GENOMIC DNA]</scope>
    <source>
        <strain evidence="6 7">M105</strain>
    </source>
</reference>
<dbReference type="InterPro" id="IPR036291">
    <property type="entry name" value="NAD(P)-bd_dom_sf"/>
</dbReference>
<evidence type="ECO:0000256" key="2">
    <source>
        <dbReference type="ARBA" id="ARBA00006484"/>
    </source>
</evidence>
<dbReference type="SUPFAM" id="SSF51735">
    <property type="entry name" value="NAD(P)-binding Rossmann-fold domains"/>
    <property type="match status" value="1"/>
</dbReference>
<evidence type="ECO:0000313" key="7">
    <source>
        <dbReference type="Proteomes" id="UP000315439"/>
    </source>
</evidence>
<name>A0A545UJ42_9GAMM</name>
<evidence type="ECO:0000313" key="6">
    <source>
        <dbReference type="EMBL" id="TQV89482.1"/>
    </source>
</evidence>
<proteinExistence type="inferred from homology"/>
<dbReference type="InterPro" id="IPR002347">
    <property type="entry name" value="SDR_fam"/>
</dbReference>
<dbReference type="PIRSF" id="PIRSF000126">
    <property type="entry name" value="11-beta-HSD1"/>
    <property type="match status" value="1"/>
</dbReference>
<organism evidence="6 7">
    <name type="scientific">Aliikangiella coralliicola</name>
    <dbReference type="NCBI Taxonomy" id="2592383"/>
    <lineage>
        <taxon>Bacteria</taxon>
        <taxon>Pseudomonadati</taxon>
        <taxon>Pseudomonadota</taxon>
        <taxon>Gammaproteobacteria</taxon>
        <taxon>Oceanospirillales</taxon>
        <taxon>Pleioneaceae</taxon>
        <taxon>Aliikangiella</taxon>
    </lineage>
</organism>
<dbReference type="PANTHER" id="PTHR43899:SF13">
    <property type="entry name" value="RH59310P"/>
    <property type="match status" value="1"/>
</dbReference>
<evidence type="ECO:0000256" key="5">
    <source>
        <dbReference type="SAM" id="Phobius"/>
    </source>
</evidence>
<feature type="transmembrane region" description="Helical" evidence="5">
    <location>
        <begin position="140"/>
        <end position="159"/>
    </location>
</feature>
<gene>
    <name evidence="6" type="ORF">FLL46_00960</name>
</gene>
<dbReference type="Gene3D" id="3.40.50.720">
    <property type="entry name" value="NAD(P)-binding Rossmann-like Domain"/>
    <property type="match status" value="1"/>
</dbReference>